<evidence type="ECO:0000256" key="8">
    <source>
        <dbReference type="ARBA" id="ARBA00022921"/>
    </source>
</evidence>
<keyword evidence="14" id="KW-1160">Virus entry into host cell</keyword>
<evidence type="ECO:0000256" key="6">
    <source>
        <dbReference type="ARBA" id="ARBA00022812"/>
    </source>
</evidence>
<dbReference type="Pfam" id="PF00513">
    <property type="entry name" value="Late_protein_L2"/>
    <property type="match status" value="2"/>
</dbReference>
<accession>A0A193CKI1</accession>
<keyword evidence="1" id="KW-1163">Viral penetration into host nucleus</keyword>
<evidence type="ECO:0000256" key="3">
    <source>
        <dbReference type="ARBA" id="ARBA00022561"/>
    </source>
</evidence>
<evidence type="ECO:0000256" key="2">
    <source>
        <dbReference type="ARBA" id="ARBA00022553"/>
    </source>
</evidence>
<keyword evidence="10" id="KW-1039">Host endosome</keyword>
<dbReference type="InterPro" id="IPR000784">
    <property type="entry name" value="Late_L2"/>
</dbReference>
<keyword evidence="4" id="KW-1048">Host nucleus</keyword>
<evidence type="ECO:0000256" key="1">
    <source>
        <dbReference type="ARBA" id="ARBA00022524"/>
    </source>
</evidence>
<name>A0A193CKI1_9PAPI</name>
<evidence type="ECO:0000256" key="14">
    <source>
        <dbReference type="ARBA" id="ARBA00023296"/>
    </source>
</evidence>
<feature type="non-terminal residue" evidence="16">
    <location>
        <position position="522"/>
    </location>
</feature>
<evidence type="ECO:0000256" key="7">
    <source>
        <dbReference type="ARBA" id="ARBA00022844"/>
    </source>
</evidence>
<evidence type="ECO:0000256" key="5">
    <source>
        <dbReference type="ARBA" id="ARBA00022581"/>
    </source>
</evidence>
<evidence type="ECO:0000256" key="13">
    <source>
        <dbReference type="ARBA" id="ARBA00023157"/>
    </source>
</evidence>
<keyword evidence="3" id="KW-0167">Capsid protein</keyword>
<keyword evidence="5" id="KW-0945">Host-virus interaction</keyword>
<dbReference type="EMBL" id="KX147684">
    <property type="protein sequence ID" value="ANN29878.1"/>
    <property type="molecule type" value="Genomic_DNA"/>
</dbReference>
<evidence type="ECO:0000256" key="9">
    <source>
        <dbReference type="ARBA" id="ARBA00022952"/>
    </source>
</evidence>
<keyword evidence="9" id="KW-1177">Microtubular inwards viral transport</keyword>
<evidence type="ECO:0000256" key="4">
    <source>
        <dbReference type="ARBA" id="ARBA00022562"/>
    </source>
</evidence>
<keyword evidence="12" id="KW-0238">DNA-binding</keyword>
<reference evidence="16" key="1">
    <citation type="journal article" date="2016" name="Gut Pathog.">
        <title>Duck gut viral metagenome analysis captures snapshot of viral diversity.</title>
        <authorList>
            <person name="Fawaz M."/>
            <person name="Vijayakumar P."/>
            <person name="Mishra A."/>
            <person name="Gandhale P.N."/>
            <person name="Dutta R."/>
            <person name="Kamble N.M."/>
            <person name="Sudhakar S.B."/>
            <person name="Roychoudhary P."/>
            <person name="Kumar H."/>
            <person name="Kulkarni D.D."/>
            <person name="Raut A.A."/>
        </authorList>
    </citation>
    <scope>NUCLEOTIDE SEQUENCE</scope>
    <source>
        <strain evidence="16">Dgapv1</strain>
    </source>
</reference>
<keyword evidence="11" id="KW-1176">Cytoplasmic inwards viral transport</keyword>
<dbReference type="GO" id="GO:0075521">
    <property type="term" value="P:microtubule-dependent intracellular transport of viral material towards nucleus"/>
    <property type="evidence" value="ECO:0007669"/>
    <property type="project" value="UniProtKB-KW"/>
</dbReference>
<feature type="region of interest" description="Disordered" evidence="15">
    <location>
        <begin position="484"/>
        <end position="522"/>
    </location>
</feature>
<evidence type="ECO:0000313" key="16">
    <source>
        <dbReference type="EMBL" id="ANN29878.1"/>
    </source>
</evidence>
<dbReference type="GO" id="GO:0019028">
    <property type="term" value="C:viral capsid"/>
    <property type="evidence" value="ECO:0007669"/>
    <property type="project" value="UniProtKB-KW"/>
</dbReference>
<sequence length="522" mass="55219">MRARTRVRVLLPLPTDTWWRRFHHGLHVKLSAHGVGVPSRLRRPRAAGDDLWRACQEGRDCPTDIYNKYTHNTLADKILNWGSLGTFFGGLGIGTGASSGAGAGEAIGVDWANVLSGSSGGGDSGSFIPRERPFQLPGSDIPVRVDSTREAPSPVRPVPPAQPGNTFVNPVFDGEVVSVSSGDNVVISPPVPVPDATPAGAGAVEIPEGPFTRGDTFVLEHELSGELPDSGPILPARPGMPVSSRPFETFELSTFSSSGALDPAVEQSISFGGDSEWAFDADDVPLVSTPDPARPARSRGPPRFPVLHVDNPLYDPDVVVDRLFREGVRQELDGLELGPPLFTSRGGRVTVTRLGRARGMSLRSGLRVPYTVRLVGEISSISSGGPESIELRGLAPVGASDTVVEGSQLAETSLSGHSTVPWDGRPFSESGDVSLPVLDEEGFEEIPLVDEPGEASFPEMEIEYPPGPRELPVDVTSVAARNGAHAGPSVMVTGRSVTHTTSRPVRPETPAPSLHPLPPAEP</sequence>
<keyword evidence="7" id="KW-0946">Virion</keyword>
<keyword evidence="8" id="KW-0426">Late protein</keyword>
<keyword evidence="13" id="KW-1015">Disulfide bond</keyword>
<dbReference type="GO" id="GO:0046718">
    <property type="term" value="P:symbiont entry into host cell"/>
    <property type="evidence" value="ECO:0007669"/>
    <property type="project" value="UniProtKB-KW"/>
</dbReference>
<dbReference type="GO" id="GO:0075732">
    <property type="term" value="P:viral penetration into host nucleus"/>
    <property type="evidence" value="ECO:0007669"/>
    <property type="project" value="UniProtKB-KW"/>
</dbReference>
<dbReference type="GO" id="GO:0043657">
    <property type="term" value="C:host cell"/>
    <property type="evidence" value="ECO:0007669"/>
    <property type="project" value="GOC"/>
</dbReference>
<organism evidence="16">
    <name type="scientific">Duck papillomavirus</name>
    <dbReference type="NCBI Taxonomy" id="1867231"/>
    <lineage>
        <taxon>Viruses</taxon>
        <taxon>Monodnaviria</taxon>
        <taxon>Shotokuvirae</taxon>
        <taxon>Cossaviricota</taxon>
        <taxon>Papovaviricetes</taxon>
        <taxon>Zurhausenvirales</taxon>
        <taxon>Papillomaviridae</taxon>
    </lineage>
</organism>
<keyword evidence="6" id="KW-1040">Host Golgi apparatus</keyword>
<dbReference type="GO" id="GO:0003677">
    <property type="term" value="F:DNA binding"/>
    <property type="evidence" value="ECO:0007669"/>
    <property type="project" value="UniProtKB-KW"/>
</dbReference>
<evidence type="ECO:0000256" key="12">
    <source>
        <dbReference type="ARBA" id="ARBA00023125"/>
    </source>
</evidence>
<protein>
    <submittedName>
        <fullName evidence="16">L2</fullName>
    </submittedName>
</protein>
<evidence type="ECO:0000256" key="11">
    <source>
        <dbReference type="ARBA" id="ARBA00023120"/>
    </source>
</evidence>
<evidence type="ECO:0000256" key="15">
    <source>
        <dbReference type="SAM" id="MobiDB-lite"/>
    </source>
</evidence>
<proteinExistence type="predicted"/>
<feature type="compositionally biased region" description="Pro residues" evidence="15">
    <location>
        <begin position="507"/>
        <end position="522"/>
    </location>
</feature>
<keyword evidence="2" id="KW-0597">Phosphoprotein</keyword>
<evidence type="ECO:0000256" key="10">
    <source>
        <dbReference type="ARBA" id="ARBA00023046"/>
    </source>
</evidence>
<dbReference type="GO" id="GO:0005198">
    <property type="term" value="F:structural molecule activity"/>
    <property type="evidence" value="ECO:0007669"/>
    <property type="project" value="InterPro"/>
</dbReference>
<feature type="region of interest" description="Disordered" evidence="15">
    <location>
        <begin position="132"/>
        <end position="166"/>
    </location>
</feature>